<dbReference type="EMBL" id="JAAMFM010000008">
    <property type="protein sequence ID" value="NVM94775.1"/>
    <property type="molecule type" value="Genomic_DNA"/>
</dbReference>
<keyword evidence="3 4" id="KW-0732">Signal</keyword>
<dbReference type="AlphaFoldDB" id="A0A7Y7IFY7"/>
<organism evidence="5 6">
    <name type="scientific">Arthrobacter wenxiniae</name>
    <dbReference type="NCBI Taxonomy" id="2713570"/>
    <lineage>
        <taxon>Bacteria</taxon>
        <taxon>Bacillati</taxon>
        <taxon>Actinomycetota</taxon>
        <taxon>Actinomycetes</taxon>
        <taxon>Micrococcales</taxon>
        <taxon>Micrococcaceae</taxon>
        <taxon>Arthrobacter</taxon>
    </lineage>
</organism>
<feature type="chain" id="PRO_5030738220" evidence="4">
    <location>
        <begin position="29"/>
        <end position="428"/>
    </location>
</feature>
<dbReference type="Proteomes" id="UP000543556">
    <property type="component" value="Unassembled WGS sequence"/>
</dbReference>
<sequence>MQKDTMQKGLAVRILSGAAAFTTVLALSACGSGFGGNATSTGSGTAGGGGGLTSSSSALTVMIGSSGNAETNAVKSAVADWSKSSGTKATVIAASNLDQQLAQGFAAKKPADVFYLSTGSLAGYAANGSLLAYGDQLKDTSDFYPTLVKSFTYNNKLYCAPKDFSTLQLVINTDMWKAAGLTDSDYPKTWDQLEAVSKKLTTGKQTGLVVSGQYERLGAFMVEAGGNLMNADSTQATANSAANVQALTYAKKLLTDGAMKFAADTGASWGGEALGKGLAAMTIEGNWITGGMQSDYPNIKYKVVPLPSGPKGQGTLEFTNCWGIAADSPNQAAALKLVEQLTTKSDQLGFAKAFGVMPSIQSAADSWKQAYPQLAPFMDAAAYAQGVPAAKGSAAVVSDLDSKLGSLAKSDPKTLLDETQKNLQALLK</sequence>
<evidence type="ECO:0000256" key="4">
    <source>
        <dbReference type="SAM" id="SignalP"/>
    </source>
</evidence>
<evidence type="ECO:0000313" key="5">
    <source>
        <dbReference type="EMBL" id="NVM94775.1"/>
    </source>
</evidence>
<dbReference type="GO" id="GO:0042956">
    <property type="term" value="P:maltodextrin transmembrane transport"/>
    <property type="evidence" value="ECO:0007669"/>
    <property type="project" value="TreeGrafter"/>
</dbReference>
<dbReference type="Gene3D" id="3.40.190.10">
    <property type="entry name" value="Periplasmic binding protein-like II"/>
    <property type="match status" value="1"/>
</dbReference>
<evidence type="ECO:0000313" key="6">
    <source>
        <dbReference type="Proteomes" id="UP000543556"/>
    </source>
</evidence>
<protein>
    <submittedName>
        <fullName evidence="5">Extracellular solute-binding protein</fullName>
    </submittedName>
</protein>
<dbReference type="GO" id="GO:1901982">
    <property type="term" value="F:maltose binding"/>
    <property type="evidence" value="ECO:0007669"/>
    <property type="project" value="TreeGrafter"/>
</dbReference>
<dbReference type="SUPFAM" id="SSF53850">
    <property type="entry name" value="Periplasmic binding protein-like II"/>
    <property type="match status" value="1"/>
</dbReference>
<evidence type="ECO:0000256" key="3">
    <source>
        <dbReference type="ARBA" id="ARBA00022729"/>
    </source>
</evidence>
<dbReference type="InterPro" id="IPR006059">
    <property type="entry name" value="SBP"/>
</dbReference>
<dbReference type="PROSITE" id="PS51257">
    <property type="entry name" value="PROKAR_LIPOPROTEIN"/>
    <property type="match status" value="1"/>
</dbReference>
<gene>
    <name evidence="5" type="ORF">G6034_07605</name>
</gene>
<dbReference type="GO" id="GO:0055052">
    <property type="term" value="C:ATP-binding cassette (ABC) transporter complex, substrate-binding subunit-containing"/>
    <property type="evidence" value="ECO:0007669"/>
    <property type="project" value="TreeGrafter"/>
</dbReference>
<reference evidence="5 6" key="1">
    <citation type="submission" date="2020-02" db="EMBL/GenBank/DDBJ databases">
        <title>Genome sequence of strain AETb3-4.</title>
        <authorList>
            <person name="Gao J."/>
            <person name="Zhang X."/>
        </authorList>
    </citation>
    <scope>NUCLEOTIDE SEQUENCE [LARGE SCALE GENOMIC DNA]</scope>
    <source>
        <strain evidence="5 6">AETb3-4</strain>
    </source>
</reference>
<feature type="signal peptide" evidence="4">
    <location>
        <begin position="1"/>
        <end position="28"/>
    </location>
</feature>
<evidence type="ECO:0000256" key="1">
    <source>
        <dbReference type="ARBA" id="ARBA00008520"/>
    </source>
</evidence>
<comment type="caution">
    <text evidence="5">The sequence shown here is derived from an EMBL/GenBank/DDBJ whole genome shotgun (WGS) entry which is preliminary data.</text>
</comment>
<accession>A0A7Y7IFY7</accession>
<dbReference type="Pfam" id="PF13416">
    <property type="entry name" value="SBP_bac_8"/>
    <property type="match status" value="1"/>
</dbReference>
<proteinExistence type="inferred from homology"/>
<keyword evidence="2" id="KW-0813">Transport</keyword>
<dbReference type="GO" id="GO:0015768">
    <property type="term" value="P:maltose transport"/>
    <property type="evidence" value="ECO:0007669"/>
    <property type="project" value="TreeGrafter"/>
</dbReference>
<evidence type="ECO:0000256" key="2">
    <source>
        <dbReference type="ARBA" id="ARBA00022448"/>
    </source>
</evidence>
<name>A0A7Y7IFY7_9MICC</name>
<comment type="similarity">
    <text evidence="1">Belongs to the bacterial solute-binding protein 1 family.</text>
</comment>
<dbReference type="PANTHER" id="PTHR30061:SF50">
    <property type="entry name" value="MALTOSE_MALTODEXTRIN-BINDING PERIPLASMIC PROTEIN"/>
    <property type="match status" value="1"/>
</dbReference>
<dbReference type="PANTHER" id="PTHR30061">
    <property type="entry name" value="MALTOSE-BINDING PERIPLASMIC PROTEIN"/>
    <property type="match status" value="1"/>
</dbReference>
<keyword evidence="6" id="KW-1185">Reference proteome</keyword>